<protein>
    <submittedName>
        <fullName evidence="1">Uncharacterized protein</fullName>
    </submittedName>
</protein>
<sequence>MPSVRVSWHQTCRQLQCLNKSMQLSHWVQKIDARYSWLISSCQKPDVEESFFSLAYTELKGNGDCDT</sequence>
<organism evidence="1">
    <name type="scientific">Arundo donax</name>
    <name type="common">Giant reed</name>
    <name type="synonym">Donax arundinaceus</name>
    <dbReference type="NCBI Taxonomy" id="35708"/>
    <lineage>
        <taxon>Eukaryota</taxon>
        <taxon>Viridiplantae</taxon>
        <taxon>Streptophyta</taxon>
        <taxon>Embryophyta</taxon>
        <taxon>Tracheophyta</taxon>
        <taxon>Spermatophyta</taxon>
        <taxon>Magnoliopsida</taxon>
        <taxon>Liliopsida</taxon>
        <taxon>Poales</taxon>
        <taxon>Poaceae</taxon>
        <taxon>PACMAD clade</taxon>
        <taxon>Arundinoideae</taxon>
        <taxon>Arundineae</taxon>
        <taxon>Arundo</taxon>
    </lineage>
</organism>
<dbReference type="AlphaFoldDB" id="A0A0A8XPI3"/>
<dbReference type="EMBL" id="GBRH01283450">
    <property type="protein sequence ID" value="JAD14445.1"/>
    <property type="molecule type" value="Transcribed_RNA"/>
</dbReference>
<reference evidence="1" key="2">
    <citation type="journal article" date="2015" name="Data Brief">
        <title>Shoot transcriptome of the giant reed, Arundo donax.</title>
        <authorList>
            <person name="Barrero R.A."/>
            <person name="Guerrero F.D."/>
            <person name="Moolhuijzen P."/>
            <person name="Goolsby J.A."/>
            <person name="Tidwell J."/>
            <person name="Bellgard S.E."/>
            <person name="Bellgard M.I."/>
        </authorList>
    </citation>
    <scope>NUCLEOTIDE SEQUENCE</scope>
    <source>
        <tissue evidence="1">Shoot tissue taken approximately 20 cm above the soil surface</tissue>
    </source>
</reference>
<evidence type="ECO:0000313" key="1">
    <source>
        <dbReference type="EMBL" id="JAD14445.1"/>
    </source>
</evidence>
<reference evidence="1" key="1">
    <citation type="submission" date="2014-09" db="EMBL/GenBank/DDBJ databases">
        <authorList>
            <person name="Magalhaes I.L.F."/>
            <person name="Oliveira U."/>
            <person name="Santos F.R."/>
            <person name="Vidigal T.H.D.A."/>
            <person name="Brescovit A.D."/>
            <person name="Santos A.J."/>
        </authorList>
    </citation>
    <scope>NUCLEOTIDE SEQUENCE</scope>
    <source>
        <tissue evidence="1">Shoot tissue taken approximately 20 cm above the soil surface</tissue>
    </source>
</reference>
<name>A0A0A8XPI3_ARUDO</name>
<accession>A0A0A8XPI3</accession>
<proteinExistence type="predicted"/>